<dbReference type="OMA" id="IDRNSEW"/>
<gene>
    <name evidence="2" type="ORF">EUTSA_v10009646mg</name>
</gene>
<dbReference type="SUPFAM" id="SSF81383">
    <property type="entry name" value="F-box domain"/>
    <property type="match status" value="1"/>
</dbReference>
<keyword evidence="3" id="KW-1185">Reference proteome</keyword>
<evidence type="ECO:0000259" key="1">
    <source>
        <dbReference type="SMART" id="SM00256"/>
    </source>
</evidence>
<reference evidence="2 3" key="1">
    <citation type="journal article" date="2013" name="Front. Plant Sci.">
        <title>The Reference Genome of the Halophytic Plant Eutrema salsugineum.</title>
        <authorList>
            <person name="Yang R."/>
            <person name="Jarvis D.E."/>
            <person name="Chen H."/>
            <person name="Beilstein M.A."/>
            <person name="Grimwood J."/>
            <person name="Jenkins J."/>
            <person name="Shu S."/>
            <person name="Prochnik S."/>
            <person name="Xin M."/>
            <person name="Ma C."/>
            <person name="Schmutz J."/>
            <person name="Wing R.A."/>
            <person name="Mitchell-Olds T."/>
            <person name="Schumaker K.S."/>
            <person name="Wang X."/>
        </authorList>
    </citation>
    <scope>NUCLEOTIDE SEQUENCE [LARGE SCALE GENOMIC DNA]</scope>
</reference>
<dbReference type="PANTHER" id="PTHR31111:SF130">
    <property type="entry name" value="F-BOX ASSOCIATED UBIQUITINATION EFFECTOR FAMILY PROTEIN"/>
    <property type="match status" value="1"/>
</dbReference>
<dbReference type="NCBIfam" id="TIGR01640">
    <property type="entry name" value="F_box_assoc_1"/>
    <property type="match status" value="1"/>
</dbReference>
<protein>
    <recommendedName>
        <fullName evidence="1">F-box domain-containing protein</fullName>
    </recommendedName>
</protein>
<feature type="domain" description="F-box" evidence="1">
    <location>
        <begin position="4"/>
        <end position="44"/>
    </location>
</feature>
<dbReference type="InterPro" id="IPR001810">
    <property type="entry name" value="F-box_dom"/>
</dbReference>
<dbReference type="EMBL" id="KI517683">
    <property type="protein sequence ID" value="ESQ33555.1"/>
    <property type="molecule type" value="Genomic_DNA"/>
</dbReference>
<evidence type="ECO:0000313" key="2">
    <source>
        <dbReference type="EMBL" id="ESQ33555.1"/>
    </source>
</evidence>
<dbReference type="SMART" id="SM00256">
    <property type="entry name" value="FBOX"/>
    <property type="match status" value="1"/>
</dbReference>
<dbReference type="InterPro" id="IPR013187">
    <property type="entry name" value="F-box-assoc_dom_typ3"/>
</dbReference>
<dbReference type="STRING" id="72664.V4K7I8"/>
<organism evidence="2 3">
    <name type="scientific">Eutrema salsugineum</name>
    <name type="common">Saltwater cress</name>
    <name type="synonym">Sisymbrium salsugineum</name>
    <dbReference type="NCBI Taxonomy" id="72664"/>
    <lineage>
        <taxon>Eukaryota</taxon>
        <taxon>Viridiplantae</taxon>
        <taxon>Streptophyta</taxon>
        <taxon>Embryophyta</taxon>
        <taxon>Tracheophyta</taxon>
        <taxon>Spermatophyta</taxon>
        <taxon>Magnoliopsida</taxon>
        <taxon>eudicotyledons</taxon>
        <taxon>Gunneridae</taxon>
        <taxon>Pentapetalae</taxon>
        <taxon>rosids</taxon>
        <taxon>malvids</taxon>
        <taxon>Brassicales</taxon>
        <taxon>Brassicaceae</taxon>
        <taxon>Eutremeae</taxon>
        <taxon>Eutrema</taxon>
    </lineage>
</organism>
<evidence type="ECO:0000313" key="3">
    <source>
        <dbReference type="Proteomes" id="UP000030689"/>
    </source>
</evidence>
<proteinExistence type="predicted"/>
<dbReference type="AlphaFoldDB" id="V4K7I8"/>
<dbReference type="InterPro" id="IPR036047">
    <property type="entry name" value="F-box-like_dom_sf"/>
</dbReference>
<dbReference type="Pfam" id="PF08268">
    <property type="entry name" value="FBA_3"/>
    <property type="match status" value="1"/>
</dbReference>
<dbReference type="Gramene" id="ESQ33555">
    <property type="protein sequence ID" value="ESQ33555"/>
    <property type="gene ID" value="EUTSA_v10009646mg"/>
</dbReference>
<dbReference type="InterPro" id="IPR017451">
    <property type="entry name" value="F-box-assoc_interact_dom"/>
</dbReference>
<dbReference type="Proteomes" id="UP000030689">
    <property type="component" value="Unassembled WGS sequence"/>
</dbReference>
<dbReference type="KEGG" id="eus:EUTSA_v10009646mg"/>
<sequence length="371" mass="43048">MNYIPIDLIIQISSRLPAKSIARFRCVSKLWSSTFHRSYFTELFLTRSSAHPRLLFALKRDVPIDRNSEWLFFSSTQPPNPYGKASLLAASYSHLKCPEDTWLDFCGYVSGLICFTHDVWIAKGDERRVHVICNPSTGQYASLPSLKIYRNSRSYLGFDPIDKQFKVLSVADDGHKILTLGIGEMSWRKIQCCPLSLSRCFSQGICINGVLYYFAQFDGTYRIVCFDIKSENYKLIDVELFYFEGKLINYKGELSVILWKYGDNGTMELYMLILEDTEKQRTSKYVYTLEDDKYFDRYNEVSVAGVTATGAIVFSVRRMRRIRKPFRVFYFNPEKDTLQSIKIKGFGAEFYAWNNEIYTFVDHVKQLATST</sequence>
<name>V4K7I8_EUTSA</name>
<dbReference type="PANTHER" id="PTHR31111">
    <property type="entry name" value="BNAA05G37150D PROTEIN-RELATED"/>
    <property type="match status" value="1"/>
</dbReference>
<dbReference type="Pfam" id="PF00646">
    <property type="entry name" value="F-box"/>
    <property type="match status" value="1"/>
</dbReference>
<accession>V4K7I8</accession>